<evidence type="ECO:0000313" key="3">
    <source>
        <dbReference type="Proteomes" id="UP001185092"/>
    </source>
</evidence>
<keyword evidence="3" id="KW-1185">Reference proteome</keyword>
<dbReference type="RefSeq" id="WP_309939732.1">
    <property type="nucleotide sequence ID" value="NZ_AP025305.1"/>
</dbReference>
<organism evidence="2 3">
    <name type="scientific">Aureibacter tunicatorum</name>
    <dbReference type="NCBI Taxonomy" id="866807"/>
    <lineage>
        <taxon>Bacteria</taxon>
        <taxon>Pseudomonadati</taxon>
        <taxon>Bacteroidota</taxon>
        <taxon>Cytophagia</taxon>
        <taxon>Cytophagales</taxon>
        <taxon>Persicobacteraceae</taxon>
        <taxon>Aureibacter</taxon>
    </lineage>
</organism>
<reference evidence="2" key="1">
    <citation type="submission" date="2023-07" db="EMBL/GenBank/DDBJ databases">
        <title>Genomic Encyclopedia of Type Strains, Phase IV (KMG-IV): sequencing the most valuable type-strain genomes for metagenomic binning, comparative biology and taxonomic classification.</title>
        <authorList>
            <person name="Goeker M."/>
        </authorList>
    </citation>
    <scope>NUCLEOTIDE SEQUENCE</scope>
    <source>
        <strain evidence="2">DSM 26174</strain>
    </source>
</reference>
<gene>
    <name evidence="2" type="ORF">HNQ88_002974</name>
</gene>
<accession>A0AAE3XQ77</accession>
<dbReference type="Proteomes" id="UP001185092">
    <property type="component" value="Unassembled WGS sequence"/>
</dbReference>
<dbReference type="EMBL" id="JAVDQD010000003">
    <property type="protein sequence ID" value="MDR6239926.1"/>
    <property type="molecule type" value="Genomic_DNA"/>
</dbReference>
<feature type="chain" id="PRO_5042136254" evidence="1">
    <location>
        <begin position="21"/>
        <end position="182"/>
    </location>
</feature>
<dbReference type="AlphaFoldDB" id="A0AAE3XQ77"/>
<evidence type="ECO:0000313" key="2">
    <source>
        <dbReference type="EMBL" id="MDR6239926.1"/>
    </source>
</evidence>
<evidence type="ECO:0000256" key="1">
    <source>
        <dbReference type="SAM" id="SignalP"/>
    </source>
</evidence>
<protein>
    <submittedName>
        <fullName evidence="2">Uncharacterized protein</fullName>
    </submittedName>
</protein>
<name>A0AAE3XQ77_9BACT</name>
<sequence length="182" mass="20473">MKKLFLFLIIIFASFSNLVAQTFKAKVERMNGLELYVLAEPETEYEKLGTVQIVSTGFEKNTIQAMVSRLVVKASKTHPQADAIIYYSGNTAFAIKFKEKSNGIAVLNNSDNLDDKPIFVYSEPIDLDYNVVDMKKLPSQSLTPKIYYIYGVFNNVSKKVAKKQEHDGLIYTGGNKVKVITL</sequence>
<keyword evidence="1" id="KW-0732">Signal</keyword>
<feature type="signal peptide" evidence="1">
    <location>
        <begin position="1"/>
        <end position="20"/>
    </location>
</feature>
<comment type="caution">
    <text evidence="2">The sequence shown here is derived from an EMBL/GenBank/DDBJ whole genome shotgun (WGS) entry which is preliminary data.</text>
</comment>
<proteinExistence type="predicted"/>